<gene>
    <name evidence="1" type="ORF">S01H4_37030</name>
</gene>
<name>X1BM76_9ZZZZ</name>
<dbReference type="EMBL" id="BART01019850">
    <property type="protein sequence ID" value="GAG97019.1"/>
    <property type="molecule type" value="Genomic_DNA"/>
</dbReference>
<sequence>MTYNYTTARATARRSILKYGSTGEVVQKGQTGGYDDNGGVVADTADVTITGVITPLVLFADEETNGTSIIKGDSWVYWQSDTAVAVDMQVTLNSETFKIKAVTAVQSIANVIIYERLQLRK</sequence>
<dbReference type="AlphaFoldDB" id="X1BM76"/>
<comment type="caution">
    <text evidence="1">The sequence shown here is derived from an EMBL/GenBank/DDBJ whole genome shotgun (WGS) entry which is preliminary data.</text>
</comment>
<proteinExistence type="predicted"/>
<reference evidence="1" key="1">
    <citation type="journal article" date="2014" name="Front. Microbiol.">
        <title>High frequency of phylogenetically diverse reductive dehalogenase-homologous genes in deep subseafloor sedimentary metagenomes.</title>
        <authorList>
            <person name="Kawai M."/>
            <person name="Futagami T."/>
            <person name="Toyoda A."/>
            <person name="Takaki Y."/>
            <person name="Nishi S."/>
            <person name="Hori S."/>
            <person name="Arai W."/>
            <person name="Tsubouchi T."/>
            <person name="Morono Y."/>
            <person name="Uchiyama I."/>
            <person name="Ito T."/>
            <person name="Fujiyama A."/>
            <person name="Inagaki F."/>
            <person name="Takami H."/>
        </authorList>
    </citation>
    <scope>NUCLEOTIDE SEQUENCE</scope>
    <source>
        <strain evidence="1">Expedition CK06-06</strain>
    </source>
</reference>
<protein>
    <submittedName>
        <fullName evidence="1">Uncharacterized protein</fullName>
    </submittedName>
</protein>
<evidence type="ECO:0000313" key="1">
    <source>
        <dbReference type="EMBL" id="GAG97019.1"/>
    </source>
</evidence>
<accession>X1BM76</accession>
<organism evidence="1">
    <name type="scientific">marine sediment metagenome</name>
    <dbReference type="NCBI Taxonomy" id="412755"/>
    <lineage>
        <taxon>unclassified sequences</taxon>
        <taxon>metagenomes</taxon>
        <taxon>ecological metagenomes</taxon>
    </lineage>
</organism>